<dbReference type="AlphaFoldDB" id="A0A919VB43"/>
<protein>
    <submittedName>
        <fullName evidence="3">Transcriptional regulator</fullName>
    </submittedName>
</protein>
<evidence type="ECO:0000256" key="1">
    <source>
        <dbReference type="ARBA" id="ARBA00006479"/>
    </source>
</evidence>
<comment type="similarity">
    <text evidence="1">Belongs to the ROK (NagC/XylR) family.</text>
</comment>
<dbReference type="PANTHER" id="PTHR18964">
    <property type="entry name" value="ROK (REPRESSOR, ORF, KINASE) FAMILY"/>
    <property type="match status" value="1"/>
</dbReference>
<dbReference type="Gene3D" id="1.10.10.10">
    <property type="entry name" value="Winged helix-like DNA-binding domain superfamily/Winged helix DNA-binding domain"/>
    <property type="match status" value="1"/>
</dbReference>
<dbReference type="EMBL" id="BOOW01000011">
    <property type="protein sequence ID" value="GII91744.1"/>
    <property type="molecule type" value="Genomic_DNA"/>
</dbReference>
<dbReference type="InterPro" id="IPR043129">
    <property type="entry name" value="ATPase_NBD"/>
</dbReference>
<dbReference type="InterPro" id="IPR000835">
    <property type="entry name" value="HTH_MarR-typ"/>
</dbReference>
<evidence type="ECO:0000313" key="4">
    <source>
        <dbReference type="Proteomes" id="UP000606172"/>
    </source>
</evidence>
<dbReference type="Pfam" id="PF12802">
    <property type="entry name" value="MarR_2"/>
    <property type="match status" value="1"/>
</dbReference>
<evidence type="ECO:0000259" key="2">
    <source>
        <dbReference type="Pfam" id="PF12802"/>
    </source>
</evidence>
<proteinExistence type="inferred from homology"/>
<gene>
    <name evidence="3" type="ORF">Ssi02_19750</name>
</gene>
<dbReference type="SUPFAM" id="SSF46785">
    <property type="entry name" value="Winged helix' DNA-binding domain"/>
    <property type="match status" value="1"/>
</dbReference>
<dbReference type="CDD" id="cd24076">
    <property type="entry name" value="ASKHA_ATPase_ROK_BsXylR-like"/>
    <property type="match status" value="1"/>
</dbReference>
<dbReference type="InterPro" id="IPR036388">
    <property type="entry name" value="WH-like_DNA-bd_sf"/>
</dbReference>
<evidence type="ECO:0000313" key="3">
    <source>
        <dbReference type="EMBL" id="GII91744.1"/>
    </source>
</evidence>
<dbReference type="PANTHER" id="PTHR18964:SF149">
    <property type="entry name" value="BIFUNCTIONAL UDP-N-ACETYLGLUCOSAMINE 2-EPIMERASE_N-ACETYLMANNOSAMINE KINASE"/>
    <property type="match status" value="1"/>
</dbReference>
<reference evidence="3" key="1">
    <citation type="submission" date="2021-01" db="EMBL/GenBank/DDBJ databases">
        <title>Whole genome shotgun sequence of Sinosporangium siamense NBRC 109515.</title>
        <authorList>
            <person name="Komaki H."/>
            <person name="Tamura T."/>
        </authorList>
    </citation>
    <scope>NUCLEOTIDE SEQUENCE</scope>
    <source>
        <strain evidence="3">NBRC 109515</strain>
    </source>
</reference>
<feature type="domain" description="HTH marR-type" evidence="2">
    <location>
        <begin position="24"/>
        <end position="64"/>
    </location>
</feature>
<dbReference type="InterPro" id="IPR000600">
    <property type="entry name" value="ROK"/>
</dbReference>
<name>A0A919VB43_9ACTN</name>
<dbReference type="SUPFAM" id="SSF53067">
    <property type="entry name" value="Actin-like ATPase domain"/>
    <property type="match status" value="1"/>
</dbReference>
<dbReference type="Proteomes" id="UP000606172">
    <property type="component" value="Unassembled WGS sequence"/>
</dbReference>
<dbReference type="Gene3D" id="3.30.420.40">
    <property type="match status" value="2"/>
</dbReference>
<dbReference type="RefSeq" id="WP_204023809.1">
    <property type="nucleotide sequence ID" value="NZ_BOOW01000011.1"/>
</dbReference>
<accession>A0A919VB43</accession>
<dbReference type="Pfam" id="PF00480">
    <property type="entry name" value="ROK"/>
    <property type="match status" value="1"/>
</dbReference>
<dbReference type="InterPro" id="IPR036390">
    <property type="entry name" value="WH_DNA-bd_sf"/>
</dbReference>
<comment type="caution">
    <text evidence="3">The sequence shown here is derived from an EMBL/GenBank/DDBJ whole genome shotgun (WGS) entry which is preliminary data.</text>
</comment>
<sequence length="411" mass="43367">MITSSTGPRPADFNDVRATNLSVVLRFIREHAPCSRADIASMTGLNKATVSSLVADLMDRRMLREIGFSESRVGRPATMIELDGQPFSAVGIEINVDYLTAVVVDLAGERLFAWRRTFPGADVPAAEAVSAVAGLARRVVNRMSKEGRQVLGLAVAVPGLVDVDGGVRLAPNLGWRDLDLYGDLRRALRDPDFPIEVENDANFAAAAEYRFGAHSGTGNLVYLTGEIGVGAGVVLDGTLRRGGQGYGGEIGHVQIDPDGPTCRCGRVGCLETVAGIGAVLDQAVTTPAEIEPEITQIVRRAQRRDPATLARLTRVGRNLGRGVAILSNLLNPEVVILGGYYVPLAPWLLPVVSAETRALTIAPDAGGLRVAASTLGHDAAALGAAGRVLDGVDSGRLPPSRTTHQPLSRRA</sequence>
<organism evidence="3 4">
    <name type="scientific">Sinosporangium siamense</name>
    <dbReference type="NCBI Taxonomy" id="1367973"/>
    <lineage>
        <taxon>Bacteria</taxon>
        <taxon>Bacillati</taxon>
        <taxon>Actinomycetota</taxon>
        <taxon>Actinomycetes</taxon>
        <taxon>Streptosporangiales</taxon>
        <taxon>Streptosporangiaceae</taxon>
        <taxon>Sinosporangium</taxon>
    </lineage>
</organism>
<dbReference type="GO" id="GO:0003700">
    <property type="term" value="F:DNA-binding transcription factor activity"/>
    <property type="evidence" value="ECO:0007669"/>
    <property type="project" value="InterPro"/>
</dbReference>
<keyword evidence="4" id="KW-1185">Reference proteome</keyword>